<keyword evidence="5 6" id="KW-0472">Membrane</keyword>
<organism evidence="7 8">
    <name type="scientific">Sphaerotilus hippei</name>
    <dbReference type="NCBI Taxonomy" id="744406"/>
    <lineage>
        <taxon>Bacteria</taxon>
        <taxon>Pseudomonadati</taxon>
        <taxon>Pseudomonadota</taxon>
        <taxon>Betaproteobacteria</taxon>
        <taxon>Burkholderiales</taxon>
        <taxon>Sphaerotilaceae</taxon>
        <taxon>Sphaerotilus</taxon>
    </lineage>
</organism>
<evidence type="ECO:0000256" key="4">
    <source>
        <dbReference type="ARBA" id="ARBA00022989"/>
    </source>
</evidence>
<evidence type="ECO:0000256" key="6">
    <source>
        <dbReference type="SAM" id="Phobius"/>
    </source>
</evidence>
<feature type="transmembrane region" description="Helical" evidence="6">
    <location>
        <begin position="307"/>
        <end position="330"/>
    </location>
</feature>
<protein>
    <submittedName>
        <fullName evidence="7">O-antigen/teichoic acid export membrane protein</fullName>
    </submittedName>
</protein>
<evidence type="ECO:0000313" key="7">
    <source>
        <dbReference type="EMBL" id="PXW97147.1"/>
    </source>
</evidence>
<feature type="transmembrane region" description="Helical" evidence="6">
    <location>
        <begin position="164"/>
        <end position="182"/>
    </location>
</feature>
<dbReference type="InterPro" id="IPR002797">
    <property type="entry name" value="Polysacc_synth"/>
</dbReference>
<dbReference type="OrthoDB" id="8990394at2"/>
<keyword evidence="3 6" id="KW-0812">Transmembrane</keyword>
<keyword evidence="2" id="KW-1003">Cell membrane</keyword>
<dbReference type="PANTHER" id="PTHR30250">
    <property type="entry name" value="PST FAMILY PREDICTED COLANIC ACID TRANSPORTER"/>
    <property type="match status" value="1"/>
</dbReference>
<sequence>MSGKPSQPQIIATSAAPQAPAVGSNLTRALYLYGGMAVRILSTLALIPLLGRNLGPEGYGIYSVAHMIAMMVWQIVEFGTPLIASRLYASASGQNDRDTALSIATFSRLTMIPLSLAAATAAIFYSEPLRNEWAVIGLAVLLGIQCGMNFGWMLTAQGESRLQATFETVPAVLTLLMCALWVRSTEDVVTAFIIMNVAAAGVNLFAWRHARKHAKHIQLPEGVLADALRKGLYVFAYRAALTAMGYGSAYLLTRHASADTVGHYALADRILTAATGLLQPLTVVLFPGSMRMFAEDPYKASRVYGKIVLKIFGIASACTVAGMLILPYLIPLLMGAAYESSTELLMILLPALPLMALSQLLVQCYLYPLHLDKQIALIYVLSGALLWIGAQWSIPAFGVHGMAWLRVSIELLLASALALSAFVAMKRS</sequence>
<comment type="caution">
    <text evidence="7">The sequence shown here is derived from an EMBL/GenBank/DDBJ whole genome shotgun (WGS) entry which is preliminary data.</text>
</comment>
<evidence type="ECO:0000256" key="1">
    <source>
        <dbReference type="ARBA" id="ARBA00004651"/>
    </source>
</evidence>
<feature type="transmembrane region" description="Helical" evidence="6">
    <location>
        <begin position="188"/>
        <end position="210"/>
    </location>
</feature>
<feature type="transmembrane region" description="Helical" evidence="6">
    <location>
        <begin position="376"/>
        <end position="397"/>
    </location>
</feature>
<evidence type="ECO:0000256" key="5">
    <source>
        <dbReference type="ARBA" id="ARBA00023136"/>
    </source>
</evidence>
<feature type="transmembrane region" description="Helical" evidence="6">
    <location>
        <begin position="231"/>
        <end position="252"/>
    </location>
</feature>
<accession>A0A318HA30</accession>
<proteinExistence type="predicted"/>
<evidence type="ECO:0000313" key="8">
    <source>
        <dbReference type="Proteomes" id="UP000247811"/>
    </source>
</evidence>
<reference evidence="7 8" key="1">
    <citation type="submission" date="2018-05" db="EMBL/GenBank/DDBJ databases">
        <title>Genomic Encyclopedia of Type Strains, Phase IV (KMG-IV): sequencing the most valuable type-strain genomes for metagenomic binning, comparative biology and taxonomic classification.</title>
        <authorList>
            <person name="Goeker M."/>
        </authorList>
    </citation>
    <scope>NUCLEOTIDE SEQUENCE [LARGE SCALE GENOMIC DNA]</scope>
    <source>
        <strain evidence="7 8">DSM 566</strain>
    </source>
</reference>
<feature type="transmembrane region" description="Helical" evidence="6">
    <location>
        <begin position="403"/>
        <end position="425"/>
    </location>
</feature>
<feature type="transmembrane region" description="Helical" evidence="6">
    <location>
        <begin position="264"/>
        <end position="286"/>
    </location>
</feature>
<feature type="transmembrane region" description="Helical" evidence="6">
    <location>
        <begin position="61"/>
        <end position="84"/>
    </location>
</feature>
<dbReference type="AlphaFoldDB" id="A0A318HA30"/>
<comment type="subcellular location">
    <subcellularLocation>
        <location evidence="1">Cell membrane</location>
        <topology evidence="1">Multi-pass membrane protein</topology>
    </subcellularLocation>
</comment>
<name>A0A318HA30_9BURK</name>
<feature type="transmembrane region" description="Helical" evidence="6">
    <location>
        <begin position="345"/>
        <end position="369"/>
    </location>
</feature>
<keyword evidence="4 6" id="KW-1133">Transmembrane helix</keyword>
<keyword evidence="8" id="KW-1185">Reference proteome</keyword>
<dbReference type="Proteomes" id="UP000247811">
    <property type="component" value="Unassembled WGS sequence"/>
</dbReference>
<feature type="transmembrane region" description="Helical" evidence="6">
    <location>
        <begin position="105"/>
        <end position="126"/>
    </location>
</feature>
<dbReference type="InterPro" id="IPR050833">
    <property type="entry name" value="Poly_Biosynth_Transport"/>
</dbReference>
<evidence type="ECO:0000256" key="3">
    <source>
        <dbReference type="ARBA" id="ARBA00022692"/>
    </source>
</evidence>
<gene>
    <name evidence="7" type="ORF">C7444_105247</name>
</gene>
<dbReference type="PANTHER" id="PTHR30250:SF11">
    <property type="entry name" value="O-ANTIGEN TRANSPORTER-RELATED"/>
    <property type="match status" value="1"/>
</dbReference>
<feature type="transmembrane region" description="Helical" evidence="6">
    <location>
        <begin position="132"/>
        <end position="152"/>
    </location>
</feature>
<feature type="transmembrane region" description="Helical" evidence="6">
    <location>
        <begin position="30"/>
        <end position="49"/>
    </location>
</feature>
<dbReference type="EMBL" id="QJJS01000005">
    <property type="protein sequence ID" value="PXW97147.1"/>
    <property type="molecule type" value="Genomic_DNA"/>
</dbReference>
<dbReference type="Pfam" id="PF01943">
    <property type="entry name" value="Polysacc_synt"/>
    <property type="match status" value="1"/>
</dbReference>
<dbReference type="GO" id="GO:0005886">
    <property type="term" value="C:plasma membrane"/>
    <property type="evidence" value="ECO:0007669"/>
    <property type="project" value="UniProtKB-SubCell"/>
</dbReference>
<evidence type="ECO:0000256" key="2">
    <source>
        <dbReference type="ARBA" id="ARBA00022475"/>
    </source>
</evidence>